<reference evidence="2" key="2">
    <citation type="submission" date="2018-08" db="UniProtKB">
        <authorList>
            <consortium name="EnsemblPlants"/>
        </authorList>
    </citation>
    <scope>IDENTIFICATION</scope>
    <source>
        <strain evidence="2">Yugu1</strain>
    </source>
</reference>
<dbReference type="Gramene" id="KQK91537">
    <property type="protein sequence ID" value="KQK91537"/>
    <property type="gene ID" value="SETIT_040315mg"/>
</dbReference>
<evidence type="ECO:0000313" key="2">
    <source>
        <dbReference type="EnsemblPlants" id="KQK91537"/>
    </source>
</evidence>
<feature type="region of interest" description="Disordered" evidence="1">
    <location>
        <begin position="10"/>
        <end position="45"/>
    </location>
</feature>
<evidence type="ECO:0000256" key="1">
    <source>
        <dbReference type="SAM" id="MobiDB-lite"/>
    </source>
</evidence>
<organism evidence="2 3">
    <name type="scientific">Setaria italica</name>
    <name type="common">Foxtail millet</name>
    <name type="synonym">Panicum italicum</name>
    <dbReference type="NCBI Taxonomy" id="4555"/>
    <lineage>
        <taxon>Eukaryota</taxon>
        <taxon>Viridiplantae</taxon>
        <taxon>Streptophyta</taxon>
        <taxon>Embryophyta</taxon>
        <taxon>Tracheophyta</taxon>
        <taxon>Spermatophyta</taxon>
        <taxon>Magnoliopsida</taxon>
        <taxon>Liliopsida</taxon>
        <taxon>Poales</taxon>
        <taxon>Poaceae</taxon>
        <taxon>PACMAD clade</taxon>
        <taxon>Panicoideae</taxon>
        <taxon>Panicodae</taxon>
        <taxon>Paniceae</taxon>
        <taxon>Cenchrinae</taxon>
        <taxon>Setaria</taxon>
    </lineage>
</organism>
<dbReference type="Proteomes" id="UP000004995">
    <property type="component" value="Unassembled WGS sequence"/>
</dbReference>
<dbReference type="HOGENOM" id="CLU_3208602_0_0_1"/>
<reference evidence="3" key="1">
    <citation type="journal article" date="2012" name="Nat. Biotechnol.">
        <title>Reference genome sequence of the model plant Setaria.</title>
        <authorList>
            <person name="Bennetzen J.L."/>
            <person name="Schmutz J."/>
            <person name="Wang H."/>
            <person name="Percifield R."/>
            <person name="Hawkins J."/>
            <person name="Pontaroli A.C."/>
            <person name="Estep M."/>
            <person name="Feng L."/>
            <person name="Vaughn J.N."/>
            <person name="Grimwood J."/>
            <person name="Jenkins J."/>
            <person name="Barry K."/>
            <person name="Lindquist E."/>
            <person name="Hellsten U."/>
            <person name="Deshpande S."/>
            <person name="Wang X."/>
            <person name="Wu X."/>
            <person name="Mitros T."/>
            <person name="Triplett J."/>
            <person name="Yang X."/>
            <person name="Ye C.Y."/>
            <person name="Mauro-Herrera M."/>
            <person name="Wang L."/>
            <person name="Li P."/>
            <person name="Sharma M."/>
            <person name="Sharma R."/>
            <person name="Ronald P.C."/>
            <person name="Panaud O."/>
            <person name="Kellogg E.A."/>
            <person name="Brutnell T.P."/>
            <person name="Doust A.N."/>
            <person name="Tuskan G.A."/>
            <person name="Rokhsar D."/>
            <person name="Devos K.M."/>
        </authorList>
    </citation>
    <scope>NUCLEOTIDE SEQUENCE [LARGE SCALE GENOMIC DNA]</scope>
    <source>
        <strain evidence="3">cv. Yugu1</strain>
    </source>
</reference>
<feature type="compositionally biased region" description="Low complexity" evidence="1">
    <location>
        <begin position="27"/>
        <end position="45"/>
    </location>
</feature>
<proteinExistence type="predicted"/>
<dbReference type="InParanoid" id="K4AN18"/>
<protein>
    <submittedName>
        <fullName evidence="2">Uncharacterized protein</fullName>
    </submittedName>
</protein>
<accession>K4AN18</accession>
<sequence>MSTWGCWIQPGTHSGRLPRKRLPAGCASSSVASSRTSTAPRRTPS</sequence>
<keyword evidence="3" id="KW-1185">Reference proteome</keyword>
<evidence type="ECO:0000313" key="3">
    <source>
        <dbReference type="Proteomes" id="UP000004995"/>
    </source>
</evidence>
<dbReference type="AlphaFoldDB" id="K4AN18"/>
<dbReference type="EnsemblPlants" id="KQK91537">
    <property type="protein sequence ID" value="KQK91537"/>
    <property type="gene ID" value="SETIT_040315mg"/>
</dbReference>
<dbReference type="EMBL" id="AGNK02006046">
    <property type="status" value="NOT_ANNOTATED_CDS"/>
    <property type="molecule type" value="Genomic_DNA"/>
</dbReference>
<name>K4AN18_SETIT</name>